<dbReference type="InterPro" id="IPR015002">
    <property type="entry name" value="T6SS_Tdi1_C"/>
</dbReference>
<reference evidence="3 5" key="1">
    <citation type="journal article" date="2015" name="Genome Announc.">
        <title>Next-Generation Whole-Genome Sequencing of Eight Strains of Bacillus cereus, Isolated from Food.</title>
        <authorList>
            <person name="Krawczyk A.O."/>
            <person name="de Jong A."/>
            <person name="Eijlander R.T."/>
            <person name="Berendsen E.M."/>
            <person name="Holsappel S."/>
            <person name="Wells-Bennik M.H."/>
            <person name="Kuipers O.P."/>
        </authorList>
    </citation>
    <scope>NUCLEOTIDE SEQUENCE [LARGE SCALE GENOMIC DNA]</scope>
    <source>
        <strain evidence="3 5">B4147</strain>
    </source>
</reference>
<feature type="domain" description="GAD-related" evidence="1">
    <location>
        <begin position="13"/>
        <end position="90"/>
    </location>
</feature>
<evidence type="ECO:0000313" key="3">
    <source>
        <dbReference type="EMBL" id="KKZ99281.1"/>
    </source>
</evidence>
<dbReference type="Pfam" id="PF08906">
    <property type="entry name" value="T6SS_Tdi1_C"/>
    <property type="match status" value="1"/>
</dbReference>
<accession>A0A1C4EE72</accession>
<dbReference type="EMBL" id="LCYN01000004">
    <property type="protein sequence ID" value="KKZ99281.1"/>
    <property type="molecule type" value="Genomic_DNA"/>
</dbReference>
<dbReference type="PATRIC" id="fig|1396.433.peg.2747"/>
<accession>A0A0G8CJR5</accession>
<dbReference type="AlphaFoldDB" id="A0A0G8CJR5"/>
<feature type="domain" description="T6SS immunity protein Tdi1 C-terminal" evidence="2">
    <location>
        <begin position="107"/>
        <end position="178"/>
    </location>
</feature>
<sequence length="183" mass="21497">MEKSMEKISDFICFDKPSQEIVEKYTGKVPEQIIDLWKQYGFGSMLNGYLRLINPEEYLDILKGSYIRYEEAIPVFTTGMGDILVWENNYLLLLKYRRGTVDVAGGKFKFFFKNMKDDYFLEKVLDWMPYKQAIHRYGSLEIDECFGYTPLLALGGSEKVENLQKVKLIEHVYFITQFMGPIE</sequence>
<name>A0A0G8CJR5_9BACI</name>
<evidence type="ECO:0000313" key="5">
    <source>
        <dbReference type="Proteomes" id="UP000035350"/>
    </source>
</evidence>
<dbReference type="Proteomes" id="UP000035350">
    <property type="component" value="Unassembled WGS sequence"/>
</dbReference>
<dbReference type="Proteomes" id="UP000196052">
    <property type="component" value="Unassembled WGS sequence"/>
</dbReference>
<evidence type="ECO:0008006" key="7">
    <source>
        <dbReference type="Google" id="ProtNLM"/>
    </source>
</evidence>
<evidence type="ECO:0000313" key="6">
    <source>
        <dbReference type="Proteomes" id="UP000196052"/>
    </source>
</evidence>
<evidence type="ECO:0000259" key="1">
    <source>
        <dbReference type="Pfam" id="PF08887"/>
    </source>
</evidence>
<protein>
    <recommendedName>
        <fullName evidence="7">DUF1851 domain-containing protein</fullName>
    </recommendedName>
</protein>
<reference evidence="5" key="2">
    <citation type="submission" date="2015-04" db="EMBL/GenBank/DDBJ databases">
        <title>Draft Genome Sequences of Eight Spore-Forming Food Isolates of Bacillus cereus Genome sequencing.</title>
        <authorList>
            <person name="Krawcyk A.O."/>
            <person name="de Jong A."/>
            <person name="Eijlander R.T."/>
            <person name="Berendsen E.M."/>
            <person name="Holsappel S."/>
            <person name="Wells-Bennik M."/>
            <person name="Kuipers O.P."/>
        </authorList>
    </citation>
    <scope>NUCLEOTIDE SEQUENCE [LARGE SCALE GENOMIC DNA]</scope>
    <source>
        <strain evidence="5">B4147</strain>
    </source>
</reference>
<reference evidence="4" key="5">
    <citation type="submission" date="2016-08" db="EMBL/GenBank/DDBJ databases">
        <authorList>
            <person name="Seilhamer J.J."/>
        </authorList>
    </citation>
    <scope>NUCLEOTIDE SEQUENCE [LARGE SCALE GENOMIC DNA]</scope>
    <source>
        <strain evidence="4">INRA Bc05-F1</strain>
    </source>
</reference>
<gene>
    <name evidence="3" type="ORF">B4147_3865</name>
    <name evidence="4" type="ORF">BC05F1_03436</name>
</gene>
<dbReference type="EMBL" id="FMBE01000013">
    <property type="protein sequence ID" value="SCC41909.1"/>
    <property type="molecule type" value="Genomic_DNA"/>
</dbReference>
<reference evidence="6" key="4">
    <citation type="submission" date="2016-08" db="EMBL/GenBank/DDBJ databases">
        <authorList>
            <person name="Loux V."/>
            <person name="Rue O."/>
        </authorList>
    </citation>
    <scope>NUCLEOTIDE SEQUENCE [LARGE SCALE GENOMIC DNA]</scope>
    <source>
        <strain evidence="6">INRA Bc05-F1</strain>
    </source>
</reference>
<proteinExistence type="predicted"/>
<dbReference type="InterPro" id="IPR014983">
    <property type="entry name" value="GAD-rel"/>
</dbReference>
<reference evidence="3" key="3">
    <citation type="submission" date="2015-04" db="EMBL/GenBank/DDBJ databases">
        <authorList>
            <person name="Syromyatnikov M.Y."/>
            <person name="Popov V.N."/>
        </authorList>
    </citation>
    <scope>NUCLEOTIDE SEQUENCE</scope>
    <source>
        <strain evidence="3">B4147</strain>
    </source>
</reference>
<evidence type="ECO:0000313" key="4">
    <source>
        <dbReference type="EMBL" id="SCC41909.1"/>
    </source>
</evidence>
<organism evidence="3 5">
    <name type="scientific">Bacillus wiedmannii</name>
    <dbReference type="NCBI Taxonomy" id="1890302"/>
    <lineage>
        <taxon>Bacteria</taxon>
        <taxon>Bacillati</taxon>
        <taxon>Bacillota</taxon>
        <taxon>Bacilli</taxon>
        <taxon>Bacillales</taxon>
        <taxon>Bacillaceae</taxon>
        <taxon>Bacillus</taxon>
        <taxon>Bacillus cereus group</taxon>
    </lineage>
</organism>
<dbReference type="Pfam" id="PF08887">
    <property type="entry name" value="GAD-like"/>
    <property type="match status" value="1"/>
</dbReference>
<evidence type="ECO:0000259" key="2">
    <source>
        <dbReference type="Pfam" id="PF08906"/>
    </source>
</evidence>